<gene>
    <name evidence="13" type="primary">polC</name>
    <name evidence="17" type="ORF">SAMN05192551_101219</name>
</gene>
<sequence length="1447" mass="164604">MTSNKYSLNTLLNQFEINSQADWVSECFVEKLKLITNPYTLNIEFSLNKEIKIVELEKQLLTLGDFFQVKRPIDYRIHSVASMDSLAKLLESDFFSENLLSIIRKKLPISISLGDRLRIEKDKNHLYLVVNDQVFYEKAIERKLEQWIKSSLKKYYGLSISCSIKKSDEFELCRNDFYIQRQNLEKTLVEKSSLTNTSDNKKEIKTNSNSPQLNSSKKKSKNDEKIWVGRLIDDRPINISNITEEDSHIIIHGEVIDVDIKIIKDGRKLYIFDITDYTGSMTAKLFEPRKNDKPLEELIVQGETVVIRGTLQYDHFSRENIVMIADLNKIHIRSTTDDSLEKRVELHCHTSLSQMDGISTPKELFELASKWGHNALAITDHGVVQAFPEVHSSSIKNKVKPIYGMEGYLVDDERKILEGTKNVEFTDEFVVFDLETTGLSNIHDRITEIGAIKISNGVIVDEFSTLVNPLKPISEKITQLTGITNDMVKEAPTIEEVIPKFVKFIKNCVLVAHNSDFDIGFLRENISKLDYYFDYQVLDTLKLSRKLLKGLKRYKLNSVAKALDIKLENHHRAVYDARATAQIFIKLISKMQDLGLNNFGEMNEFSGGENEVIRQKTNHIILLAQNSIGLRNLYNIVSKSHMDYFYKKPRIPKSYLRKNRQGLLLGSACQDGEVYQAILNNEQQDRLEEIASFYDYLEIQPVSNNSFLINKGFAKDIEELKNHHRVIVALGEKINRPVVATGDVHYVSSKEHRYRQILQAGMGFDDIEEDSGLHFKTTEEMLMEFNHLGNDKAYEVVIANTNKISESIEMITPVPEGTFPPSIAGSEETLRNLCFENAHRIYGDPLPLIVEERLTKELNSIIDNGYSVMYMISHQLVSKSLKDGYLVGSRGSVGSSFAATMSDITEVNPLAPHYVCPKCKHSIFYTEGEYESGIDLPDSNCSKCNTPYKKDGHQIPFEVFLGFEGDKEPDIDLNFAGEYQSIAHQYIEHLFGKDHVFRAGTLGTIASKTAYGFVKKYCEAFSLQMNNAEMKRLIDGCTGVKRTTGQHPGGVMIVPQDKDIHEFTPIQHPANDATSGIITTHFDYNALSGKLLKLDILGHDVPTIIRMLEDFTGTNALNIPLDDPETMSLFQSVEALKIDGDQWKPDVGSIGIPEFGTKFVRQMLLDTKPTTFAELVRISGLSHGTDVWLNNAQDLVKDEIASLKEVICTRDDIMNYLILKGVPSKASFKIMENVRKGKGLTDEEEELLNLHQVPKWYIESCKRIKYMFPKAHAVAYVMMSFRIAYYKVHFPEAFYASYFSMKVDDFDTTLALEGTDYIIQYIKNLEQSNVKLTAKEKNQLTVMEVVLEMLSRGIELLPVSLYRSHSEKFTLEDSKIRPPLTSLGGVGQNAARKIYDEAQKRMFLSIEELRNRTGASKVVIETLKEHGACNDLPETNQLSLFQLDLPS</sequence>
<dbReference type="PANTHER" id="PTHR32294">
    <property type="entry name" value="DNA POLYMERASE III SUBUNIT ALPHA"/>
    <property type="match status" value="1"/>
</dbReference>
<comment type="catalytic activity">
    <reaction evidence="12 13">
        <text>DNA(n) + a 2'-deoxyribonucleoside 5'-triphosphate = DNA(n+1) + diphosphate</text>
        <dbReference type="Rhea" id="RHEA:22508"/>
        <dbReference type="Rhea" id="RHEA-COMP:17339"/>
        <dbReference type="Rhea" id="RHEA-COMP:17340"/>
        <dbReference type="ChEBI" id="CHEBI:33019"/>
        <dbReference type="ChEBI" id="CHEBI:61560"/>
        <dbReference type="ChEBI" id="CHEBI:173112"/>
        <dbReference type="EC" id="2.7.7.7"/>
    </reaction>
</comment>
<dbReference type="GO" id="GO:0008408">
    <property type="term" value="F:3'-5' exonuclease activity"/>
    <property type="evidence" value="ECO:0007669"/>
    <property type="project" value="UniProtKB-UniRule"/>
</dbReference>
<keyword evidence="8 13" id="KW-0378">Hydrolase</keyword>
<dbReference type="NCBIfam" id="TIGR00573">
    <property type="entry name" value="dnaq"/>
    <property type="match status" value="1"/>
</dbReference>
<evidence type="ECO:0000256" key="12">
    <source>
        <dbReference type="ARBA" id="ARBA00049244"/>
    </source>
</evidence>
<dbReference type="FunFam" id="3.30.420.10:FF:000045">
    <property type="entry name" value="3'-5' exonuclease DinG"/>
    <property type="match status" value="1"/>
</dbReference>
<comment type="similarity">
    <text evidence="13">Belongs to the DNA polymerase type-C family. PolC subfamily.</text>
</comment>
<dbReference type="Gene3D" id="1.20.5.140">
    <property type="match status" value="1"/>
</dbReference>
<dbReference type="NCBIfam" id="NF001688">
    <property type="entry name" value="PRK00448.1"/>
    <property type="match status" value="1"/>
</dbReference>
<dbReference type="InterPro" id="IPR006054">
    <property type="entry name" value="DnaQ"/>
</dbReference>
<comment type="function">
    <text evidence="11">DNA polymerase III is a complex, multichain enzyme responsible for most of the replicative synthesis in bacteria. This DNA polymerase also exhibits 3' to 5' exonuclease activity. The alpha chain is the DNA polymerase.</text>
</comment>
<dbReference type="GO" id="GO:0005737">
    <property type="term" value="C:cytoplasm"/>
    <property type="evidence" value="ECO:0007669"/>
    <property type="project" value="UniProtKB-SubCell"/>
</dbReference>
<keyword evidence="6 13" id="KW-0235">DNA replication</keyword>
<evidence type="ECO:0000256" key="10">
    <source>
        <dbReference type="ARBA" id="ARBA00022932"/>
    </source>
</evidence>
<dbReference type="GO" id="GO:0006261">
    <property type="term" value="P:DNA-templated DNA replication"/>
    <property type="evidence" value="ECO:0007669"/>
    <property type="project" value="UniProtKB-UniRule"/>
</dbReference>
<dbReference type="CDD" id="cd07435">
    <property type="entry name" value="PHP_PolIIIA_POLC"/>
    <property type="match status" value="1"/>
</dbReference>
<dbReference type="InterPro" id="IPR036397">
    <property type="entry name" value="RNaseH_sf"/>
</dbReference>
<dbReference type="Gene3D" id="3.20.20.140">
    <property type="entry name" value="Metal-dependent hydrolases"/>
    <property type="match status" value="2"/>
</dbReference>
<accession>A0A1I3AHJ6</accession>
<keyword evidence="10 13" id="KW-0239">DNA-directed DNA polymerase</keyword>
<dbReference type="Gene3D" id="2.40.50.140">
    <property type="entry name" value="Nucleic acid-binding proteins"/>
    <property type="match status" value="1"/>
</dbReference>
<reference evidence="18" key="1">
    <citation type="submission" date="2016-10" db="EMBL/GenBank/DDBJ databases">
        <authorList>
            <person name="Varghese N."/>
            <person name="Submissions S."/>
        </authorList>
    </citation>
    <scope>NUCLEOTIDE SEQUENCE [LARGE SCALE GENOMIC DNA]</scope>
    <source>
        <strain evidence="18">Z-7934</strain>
    </source>
</reference>
<proteinExistence type="inferred from homology"/>
<evidence type="ECO:0000256" key="6">
    <source>
        <dbReference type="ARBA" id="ARBA00022705"/>
    </source>
</evidence>
<dbReference type="EC" id="2.7.7.7" evidence="13"/>
<dbReference type="InterPro" id="IPR013520">
    <property type="entry name" value="Ribonucl_H"/>
</dbReference>
<dbReference type="Pfam" id="PF01336">
    <property type="entry name" value="tRNA_anti-codon"/>
    <property type="match status" value="1"/>
</dbReference>
<dbReference type="InterPro" id="IPR040982">
    <property type="entry name" value="DNA_pol3_finger"/>
</dbReference>
<dbReference type="Gene3D" id="3.30.1900.20">
    <property type="match status" value="2"/>
</dbReference>
<evidence type="ECO:0000256" key="8">
    <source>
        <dbReference type="ARBA" id="ARBA00022801"/>
    </source>
</evidence>
<dbReference type="InterPro" id="IPR011708">
    <property type="entry name" value="DNA_pol3_alpha_NTPase_dom"/>
</dbReference>
<dbReference type="RefSeq" id="WP_093368754.1">
    <property type="nucleotide sequence ID" value="NZ_FOQA01000001.1"/>
</dbReference>
<keyword evidence="7 13" id="KW-0540">Nuclease</keyword>
<dbReference type="Gene3D" id="6.10.140.1510">
    <property type="match status" value="1"/>
</dbReference>
<evidence type="ECO:0000256" key="5">
    <source>
        <dbReference type="ARBA" id="ARBA00022695"/>
    </source>
</evidence>
<evidence type="ECO:0000259" key="15">
    <source>
        <dbReference type="SMART" id="SM00479"/>
    </source>
</evidence>
<dbReference type="InterPro" id="IPR044923">
    <property type="entry name" value="PolC_middle_finger_sf"/>
</dbReference>
<evidence type="ECO:0000256" key="2">
    <source>
        <dbReference type="ARBA" id="ARBA00004496"/>
    </source>
</evidence>
<feature type="region of interest" description="Disordered" evidence="14">
    <location>
        <begin position="199"/>
        <end position="221"/>
    </location>
</feature>
<dbReference type="SMART" id="SM00479">
    <property type="entry name" value="EXOIII"/>
    <property type="match status" value="1"/>
</dbReference>
<dbReference type="Proteomes" id="UP000199287">
    <property type="component" value="Unassembled WGS sequence"/>
</dbReference>
<dbReference type="InterPro" id="IPR029460">
    <property type="entry name" value="DNAPol_HHH"/>
</dbReference>
<name>A0A1I3AHJ6_9FIRM</name>
<dbReference type="SMART" id="SM00481">
    <property type="entry name" value="POLIIIAc"/>
    <property type="match status" value="1"/>
</dbReference>
<dbReference type="InterPro" id="IPR012340">
    <property type="entry name" value="NA-bd_OB-fold"/>
</dbReference>
<dbReference type="HAMAP" id="MF_00356">
    <property type="entry name" value="DNApol_PolC"/>
    <property type="match status" value="1"/>
</dbReference>
<dbReference type="Pfam" id="PF17657">
    <property type="entry name" value="DNA_pol3_finger"/>
    <property type="match status" value="1"/>
</dbReference>
<dbReference type="EMBL" id="FOQA01000001">
    <property type="protein sequence ID" value="SFH49503.1"/>
    <property type="molecule type" value="Genomic_DNA"/>
</dbReference>
<evidence type="ECO:0000256" key="11">
    <source>
        <dbReference type="ARBA" id="ARBA00025611"/>
    </source>
</evidence>
<evidence type="ECO:0000256" key="9">
    <source>
        <dbReference type="ARBA" id="ARBA00022839"/>
    </source>
</evidence>
<comment type="subcellular location">
    <subcellularLocation>
        <location evidence="2 13">Cytoplasm</location>
    </subcellularLocation>
</comment>
<dbReference type="GO" id="GO:0003677">
    <property type="term" value="F:DNA binding"/>
    <property type="evidence" value="ECO:0007669"/>
    <property type="project" value="UniProtKB-UniRule"/>
</dbReference>
<keyword evidence="18" id="KW-1185">Reference proteome</keyword>
<dbReference type="STRING" id="69895.SAMN05192551_101219"/>
<evidence type="ECO:0000256" key="14">
    <source>
        <dbReference type="SAM" id="MobiDB-lite"/>
    </source>
</evidence>
<dbReference type="CDD" id="cd06127">
    <property type="entry name" value="DEDDh"/>
    <property type="match status" value="1"/>
</dbReference>
<dbReference type="Pfam" id="PF07733">
    <property type="entry name" value="DNA_pol3_alpha"/>
    <property type="match status" value="1"/>
</dbReference>
<dbReference type="Gene3D" id="3.30.420.10">
    <property type="entry name" value="Ribonuclease H-like superfamily/Ribonuclease H"/>
    <property type="match status" value="1"/>
</dbReference>
<dbReference type="Gene3D" id="1.10.150.870">
    <property type="match status" value="1"/>
</dbReference>
<dbReference type="OrthoDB" id="9804290at2"/>
<dbReference type="SUPFAM" id="SSF53098">
    <property type="entry name" value="Ribonuclease H-like"/>
    <property type="match status" value="1"/>
</dbReference>
<protein>
    <recommendedName>
        <fullName evidence="13">DNA polymerase III PolC-type</fullName>
        <shortName evidence="13">PolIII</shortName>
        <ecNumber evidence="13">2.7.7.7</ecNumber>
    </recommendedName>
</protein>
<dbReference type="Gene3D" id="1.10.150.700">
    <property type="entry name" value="PolC, middle finger domain"/>
    <property type="match status" value="1"/>
</dbReference>
<evidence type="ECO:0000313" key="18">
    <source>
        <dbReference type="Proteomes" id="UP000199287"/>
    </source>
</evidence>
<keyword evidence="5 13" id="KW-0548">Nucleotidyltransferase</keyword>
<evidence type="ECO:0000256" key="13">
    <source>
        <dbReference type="HAMAP-Rule" id="MF_00356"/>
    </source>
</evidence>
<dbReference type="Pfam" id="PF14579">
    <property type="entry name" value="HHH_6"/>
    <property type="match status" value="1"/>
</dbReference>
<evidence type="ECO:0000259" key="16">
    <source>
        <dbReference type="SMART" id="SM00481"/>
    </source>
</evidence>
<evidence type="ECO:0000313" key="17">
    <source>
        <dbReference type="EMBL" id="SFH49503.1"/>
    </source>
</evidence>
<dbReference type="GO" id="GO:0003887">
    <property type="term" value="F:DNA-directed DNA polymerase activity"/>
    <property type="evidence" value="ECO:0007669"/>
    <property type="project" value="UniProtKB-UniRule"/>
</dbReference>
<dbReference type="InterPro" id="IPR003141">
    <property type="entry name" value="Pol/His_phosphatase_N"/>
</dbReference>
<dbReference type="InterPro" id="IPR004013">
    <property type="entry name" value="PHP_dom"/>
</dbReference>
<evidence type="ECO:0000256" key="4">
    <source>
        <dbReference type="ARBA" id="ARBA00022679"/>
    </source>
</evidence>
<keyword evidence="3 13" id="KW-0963">Cytoplasm</keyword>
<dbReference type="InterPro" id="IPR012337">
    <property type="entry name" value="RNaseH-like_sf"/>
</dbReference>
<dbReference type="PANTHER" id="PTHR32294:SF5">
    <property type="entry name" value="DNA POLYMERASE III POLC-TYPE"/>
    <property type="match status" value="1"/>
</dbReference>
<evidence type="ECO:0000256" key="1">
    <source>
        <dbReference type="ARBA" id="ARBA00003452"/>
    </source>
</evidence>
<evidence type="ECO:0000256" key="3">
    <source>
        <dbReference type="ARBA" id="ARBA00022490"/>
    </source>
</evidence>
<feature type="domain" description="Polymerase/histidinol phosphatase N-terminal" evidence="16">
    <location>
        <begin position="344"/>
        <end position="411"/>
    </location>
</feature>
<dbReference type="InterPro" id="IPR004805">
    <property type="entry name" value="DnaE2/DnaE/PolC"/>
</dbReference>
<keyword evidence="4 13" id="KW-0808">Transferase</keyword>
<dbReference type="CDD" id="cd04484">
    <property type="entry name" value="polC_OBF"/>
    <property type="match status" value="1"/>
</dbReference>
<keyword evidence="9 13" id="KW-0269">Exonuclease</keyword>
<organism evidence="17 18">
    <name type="scientific">Tindallia magadiensis</name>
    <dbReference type="NCBI Taxonomy" id="69895"/>
    <lineage>
        <taxon>Bacteria</taxon>
        <taxon>Bacillati</taxon>
        <taxon>Bacillota</taxon>
        <taxon>Clostridia</taxon>
        <taxon>Peptostreptococcales</taxon>
        <taxon>Tindalliaceae</taxon>
        <taxon>Tindallia</taxon>
    </lineage>
</organism>
<dbReference type="NCBIfam" id="TIGR01405">
    <property type="entry name" value="polC_Gram_pos"/>
    <property type="match status" value="1"/>
</dbReference>
<dbReference type="Pfam" id="PF02811">
    <property type="entry name" value="PHP"/>
    <property type="match status" value="1"/>
</dbReference>
<feature type="domain" description="Exonuclease" evidence="15">
    <location>
        <begin position="428"/>
        <end position="593"/>
    </location>
</feature>
<dbReference type="Pfam" id="PF00929">
    <property type="entry name" value="RNase_T"/>
    <property type="match status" value="1"/>
</dbReference>
<comment type="function">
    <text evidence="1 13">Required for replicative DNA synthesis. This DNA polymerase also exhibits 3' to 5' exonuclease activity.</text>
</comment>
<evidence type="ECO:0000256" key="7">
    <source>
        <dbReference type="ARBA" id="ARBA00022722"/>
    </source>
</evidence>
<dbReference type="InterPro" id="IPR006308">
    <property type="entry name" value="Pol_III_a_PolC-type_gram_pos"/>
</dbReference>
<dbReference type="InterPro" id="IPR004365">
    <property type="entry name" value="NA-bd_OB_tRNA"/>
</dbReference>